<feature type="transmembrane region" description="Helical" evidence="1">
    <location>
        <begin position="157"/>
        <end position="182"/>
    </location>
</feature>
<evidence type="ECO:0000256" key="1">
    <source>
        <dbReference type="SAM" id="Phobius"/>
    </source>
</evidence>
<sequence>MLPERWVDIITNRFLIYIFVLIILSIYITGSPHFNYRFPFHADEWHNIKIAQEILKEEKIILYNPFLAGNPYYINFNEEAHGVTNTNSAMWQINYNLLVALSSLFTGIPALEMGLILPTLFTFIMSFNTFILVRYLTKNDLPAFMSGVFVMTLKSNVTFLGPWFLVASSFGLAFIPLILYLFLKSLVSGKYLPILLFVFAATTLAHPASAIIFIPIFGLYMIFNPRIVKHNKNRFLISIAILLILLLVIVPFEGSVISYIVKILKVLIFPRSDPINGFVAVMQFPAYMGIIAFVLSIFGLFKTMTEDEAKILPLSVDALLPLILAYIYLGYAFLAPYERVVLYISEILMILAGIGLYHIYRSIGNKRTAVILIVMILILQISSIPAYRDDIPLIMGPEEYGAILWLRDNAPPDAVVLAAPGSSEAIGVIGGQKVISIMRGRLGSSEESINKSMGFFRGNTEMKEKILLELKPDYVYSREEISLESLELVHSENKIYIYKVRWQSY</sequence>
<accession>A0A062V2B1</accession>
<gene>
    <name evidence="2" type="ORF">ANME2D_02798</name>
</gene>
<dbReference type="AlphaFoldDB" id="A0A062V2B1"/>
<dbReference type="EMBL" id="JMIY01000007">
    <property type="protein sequence ID" value="KCZ70773.1"/>
    <property type="molecule type" value="Genomic_DNA"/>
</dbReference>
<reference evidence="2 3" key="1">
    <citation type="journal article" date="2013" name="Nature">
        <title>Anaerobic oxidation of methane coupled to nitrate reduction in a novel archaeal lineage.</title>
        <authorList>
            <person name="Haroon M.F."/>
            <person name="Hu S."/>
            <person name="Shi Y."/>
            <person name="Imelfort M."/>
            <person name="Keller J."/>
            <person name="Hugenholtz P."/>
            <person name="Yuan Z."/>
            <person name="Tyson G.W."/>
        </authorList>
    </citation>
    <scope>NUCLEOTIDE SEQUENCE [LARGE SCALE GENOMIC DNA]</scope>
    <source>
        <strain evidence="2 3">ANME-2d</strain>
    </source>
</reference>
<dbReference type="Proteomes" id="UP000027153">
    <property type="component" value="Unassembled WGS sequence"/>
</dbReference>
<name>A0A062V2B1_9EURY</name>
<feature type="transmembrane region" description="Helical" evidence="1">
    <location>
        <begin position="313"/>
        <end position="334"/>
    </location>
</feature>
<keyword evidence="1" id="KW-0812">Transmembrane</keyword>
<comment type="caution">
    <text evidence="2">The sequence shown here is derived from an EMBL/GenBank/DDBJ whole genome shotgun (WGS) entry which is preliminary data.</text>
</comment>
<keyword evidence="1" id="KW-0472">Membrane</keyword>
<keyword evidence="3" id="KW-1185">Reference proteome</keyword>
<feature type="transmembrane region" description="Helical" evidence="1">
    <location>
        <begin position="12"/>
        <end position="30"/>
    </location>
</feature>
<evidence type="ECO:0000313" key="3">
    <source>
        <dbReference type="Proteomes" id="UP000027153"/>
    </source>
</evidence>
<protein>
    <recommendedName>
        <fullName evidence="4">Glycosyltransferase RgtA/B/C/D-like domain-containing protein</fullName>
    </recommendedName>
</protein>
<feature type="transmembrane region" description="Helical" evidence="1">
    <location>
        <begin position="194"/>
        <end position="223"/>
    </location>
</feature>
<feature type="transmembrane region" description="Helical" evidence="1">
    <location>
        <begin position="235"/>
        <end position="261"/>
    </location>
</feature>
<feature type="transmembrane region" description="Helical" evidence="1">
    <location>
        <begin position="281"/>
        <end position="301"/>
    </location>
</feature>
<evidence type="ECO:0000313" key="2">
    <source>
        <dbReference type="EMBL" id="KCZ70773.1"/>
    </source>
</evidence>
<proteinExistence type="predicted"/>
<organism evidence="2 3">
    <name type="scientific">Candidatus Methanoperedens nitratireducens</name>
    <dbReference type="NCBI Taxonomy" id="1392998"/>
    <lineage>
        <taxon>Archaea</taxon>
        <taxon>Methanobacteriati</taxon>
        <taxon>Methanobacteriota</taxon>
        <taxon>Stenosarchaea group</taxon>
        <taxon>Methanomicrobia</taxon>
        <taxon>Methanosarcinales</taxon>
        <taxon>ANME-2 cluster</taxon>
        <taxon>Candidatus Methanoperedentaceae</taxon>
        <taxon>Candidatus Methanoperedens</taxon>
    </lineage>
</organism>
<feature type="transmembrane region" description="Helical" evidence="1">
    <location>
        <begin position="340"/>
        <end position="360"/>
    </location>
</feature>
<keyword evidence="1" id="KW-1133">Transmembrane helix</keyword>
<feature type="transmembrane region" description="Helical" evidence="1">
    <location>
        <begin position="115"/>
        <end position="136"/>
    </location>
</feature>
<evidence type="ECO:0008006" key="4">
    <source>
        <dbReference type="Google" id="ProtNLM"/>
    </source>
</evidence>
<feature type="transmembrane region" description="Helical" evidence="1">
    <location>
        <begin position="369"/>
        <end position="387"/>
    </location>
</feature>